<evidence type="ECO:0000256" key="3">
    <source>
        <dbReference type="ARBA" id="ARBA00012187"/>
    </source>
</evidence>
<dbReference type="EC" id="2.1.1.361" evidence="3"/>
<evidence type="ECO:0000313" key="15">
    <source>
        <dbReference type="EMBL" id="MBY83971.1"/>
    </source>
</evidence>
<keyword evidence="5 15" id="KW-0489">Methyltransferase</keyword>
<dbReference type="CDD" id="cd10528">
    <property type="entry name" value="SET_SETD8"/>
    <property type="match status" value="1"/>
</dbReference>
<keyword evidence="9" id="KW-0805">Transcription regulation</keyword>
<dbReference type="EMBL" id="GGMS01014768">
    <property type="protein sequence ID" value="MBY83971.1"/>
    <property type="molecule type" value="Transcribed_RNA"/>
</dbReference>
<evidence type="ECO:0000256" key="4">
    <source>
        <dbReference type="ARBA" id="ARBA00022454"/>
    </source>
</evidence>
<dbReference type="PROSITE" id="PS50280">
    <property type="entry name" value="SET"/>
    <property type="match status" value="1"/>
</dbReference>
<dbReference type="InterPro" id="IPR001214">
    <property type="entry name" value="SET_dom"/>
</dbReference>
<gene>
    <name evidence="15" type="primary">pr-set7</name>
    <name evidence="15" type="ORF">g.58874</name>
</gene>
<evidence type="ECO:0000256" key="5">
    <source>
        <dbReference type="ARBA" id="ARBA00022603"/>
    </source>
</evidence>
<evidence type="ECO:0000256" key="10">
    <source>
        <dbReference type="ARBA" id="ARBA00023163"/>
    </source>
</evidence>
<feature type="domain" description="SET" evidence="14">
    <location>
        <begin position="343"/>
        <end position="464"/>
    </location>
</feature>
<feature type="compositionally biased region" description="Polar residues" evidence="13">
    <location>
        <begin position="8"/>
        <end position="18"/>
    </location>
</feature>
<comment type="subcellular location">
    <subcellularLocation>
        <location evidence="2">Chromosome</location>
    </subcellularLocation>
    <subcellularLocation>
        <location evidence="1">Nucleus</location>
    </subcellularLocation>
</comment>
<dbReference type="PROSITE" id="PS51571">
    <property type="entry name" value="SAM_MT43_PR_SET"/>
    <property type="match status" value="1"/>
</dbReference>
<evidence type="ECO:0000256" key="13">
    <source>
        <dbReference type="SAM" id="MobiDB-lite"/>
    </source>
</evidence>
<dbReference type="InterPro" id="IPR051760">
    <property type="entry name" value="KMT5A"/>
</dbReference>
<dbReference type="GO" id="GO:0005634">
    <property type="term" value="C:nucleus"/>
    <property type="evidence" value="ECO:0007669"/>
    <property type="project" value="UniProtKB-SubCell"/>
</dbReference>
<dbReference type="InterPro" id="IPR047266">
    <property type="entry name" value="KMT5A-like_SET"/>
</dbReference>
<organism evidence="15">
    <name type="scientific">Sipha flava</name>
    <name type="common">yellow sugarcane aphid</name>
    <dbReference type="NCBI Taxonomy" id="143950"/>
    <lineage>
        <taxon>Eukaryota</taxon>
        <taxon>Metazoa</taxon>
        <taxon>Ecdysozoa</taxon>
        <taxon>Arthropoda</taxon>
        <taxon>Hexapoda</taxon>
        <taxon>Insecta</taxon>
        <taxon>Pterygota</taxon>
        <taxon>Neoptera</taxon>
        <taxon>Paraneoptera</taxon>
        <taxon>Hemiptera</taxon>
        <taxon>Sternorrhyncha</taxon>
        <taxon>Aphidomorpha</taxon>
        <taxon>Aphidoidea</taxon>
        <taxon>Aphididae</taxon>
        <taxon>Sipha</taxon>
    </lineage>
</organism>
<dbReference type="PANTHER" id="PTHR46167">
    <property type="entry name" value="N-LYSINE METHYLTRANSFERASE KMT5A"/>
    <property type="match status" value="1"/>
</dbReference>
<keyword evidence="4" id="KW-0158">Chromosome</keyword>
<accession>A0A2S2R1R3</accession>
<reference evidence="15" key="1">
    <citation type="submission" date="2018-04" db="EMBL/GenBank/DDBJ databases">
        <title>Transcriptome assembly of Sipha flava.</title>
        <authorList>
            <person name="Scully E.D."/>
            <person name="Geib S.M."/>
            <person name="Palmer N.A."/>
            <person name="Koch K."/>
            <person name="Bradshaw J."/>
            <person name="Heng-Moss T."/>
            <person name="Sarath G."/>
        </authorList>
    </citation>
    <scope>NUCLEOTIDE SEQUENCE</scope>
</reference>
<evidence type="ECO:0000259" key="14">
    <source>
        <dbReference type="PROSITE" id="PS50280"/>
    </source>
</evidence>
<evidence type="ECO:0000256" key="11">
    <source>
        <dbReference type="ARBA" id="ARBA00023242"/>
    </source>
</evidence>
<keyword evidence="10" id="KW-0804">Transcription</keyword>
<protein>
    <recommendedName>
        <fullName evidence="3">[histone H4]-lysine(20) N-methyltransferase</fullName>
        <ecNumber evidence="3">2.1.1.361</ecNumber>
    </recommendedName>
</protein>
<evidence type="ECO:0000256" key="6">
    <source>
        <dbReference type="ARBA" id="ARBA00022679"/>
    </source>
</evidence>
<keyword evidence="7" id="KW-0949">S-adenosyl-L-methionine</keyword>
<dbReference type="InterPro" id="IPR046341">
    <property type="entry name" value="SET_dom_sf"/>
</dbReference>
<keyword evidence="8" id="KW-0156">Chromatin regulator</keyword>
<dbReference type="GO" id="GO:0006357">
    <property type="term" value="P:regulation of transcription by RNA polymerase II"/>
    <property type="evidence" value="ECO:0007669"/>
    <property type="project" value="TreeGrafter"/>
</dbReference>
<dbReference type="GO" id="GO:0043516">
    <property type="term" value="P:regulation of DNA damage response, signal transduction by p53 class mediator"/>
    <property type="evidence" value="ECO:0007669"/>
    <property type="project" value="TreeGrafter"/>
</dbReference>
<evidence type="ECO:0000256" key="1">
    <source>
        <dbReference type="ARBA" id="ARBA00004123"/>
    </source>
</evidence>
<dbReference type="AlphaFoldDB" id="A0A2S2R1R3"/>
<evidence type="ECO:0000256" key="8">
    <source>
        <dbReference type="ARBA" id="ARBA00022853"/>
    </source>
</evidence>
<dbReference type="OrthoDB" id="5560686at2759"/>
<dbReference type="SUPFAM" id="SSF82199">
    <property type="entry name" value="SET domain"/>
    <property type="match status" value="1"/>
</dbReference>
<name>A0A2S2R1R3_9HEMI</name>
<evidence type="ECO:0000256" key="2">
    <source>
        <dbReference type="ARBA" id="ARBA00004286"/>
    </source>
</evidence>
<proteinExistence type="predicted"/>
<dbReference type="PANTHER" id="PTHR46167:SF1">
    <property type="entry name" value="N-LYSINE METHYLTRANSFERASE KMT5A"/>
    <property type="match status" value="1"/>
</dbReference>
<dbReference type="GO" id="GO:0032259">
    <property type="term" value="P:methylation"/>
    <property type="evidence" value="ECO:0007669"/>
    <property type="project" value="UniProtKB-KW"/>
</dbReference>
<dbReference type="GO" id="GO:0005700">
    <property type="term" value="C:polytene chromosome"/>
    <property type="evidence" value="ECO:0007669"/>
    <property type="project" value="TreeGrafter"/>
</dbReference>
<keyword evidence="11" id="KW-0539">Nucleus</keyword>
<comment type="catalytic activity">
    <reaction evidence="12">
        <text>L-lysyl(20)-[histone H4] + S-adenosyl-L-methionine = N(6)-methyl-L-lysyl(20)-[histone H4] + S-adenosyl-L-homocysteine + H(+)</text>
        <dbReference type="Rhea" id="RHEA:60344"/>
        <dbReference type="Rhea" id="RHEA-COMP:15554"/>
        <dbReference type="Rhea" id="RHEA-COMP:15555"/>
        <dbReference type="ChEBI" id="CHEBI:15378"/>
        <dbReference type="ChEBI" id="CHEBI:29969"/>
        <dbReference type="ChEBI" id="CHEBI:57856"/>
        <dbReference type="ChEBI" id="CHEBI:59789"/>
        <dbReference type="ChEBI" id="CHEBI:61929"/>
        <dbReference type="EC" id="2.1.1.361"/>
    </reaction>
</comment>
<dbReference type="InterPro" id="IPR016858">
    <property type="entry name" value="KMT5A-like"/>
</dbReference>
<evidence type="ECO:0000256" key="9">
    <source>
        <dbReference type="ARBA" id="ARBA00023015"/>
    </source>
</evidence>
<dbReference type="Pfam" id="PF00856">
    <property type="entry name" value="SET"/>
    <property type="match status" value="1"/>
</dbReference>
<feature type="region of interest" description="Disordered" evidence="13">
    <location>
        <begin position="137"/>
        <end position="167"/>
    </location>
</feature>
<feature type="compositionally biased region" description="Basic residues" evidence="13">
    <location>
        <begin position="150"/>
        <end position="165"/>
    </location>
</feature>
<feature type="region of interest" description="Disordered" evidence="13">
    <location>
        <begin position="1"/>
        <end position="21"/>
    </location>
</feature>
<evidence type="ECO:0000256" key="7">
    <source>
        <dbReference type="ARBA" id="ARBA00022691"/>
    </source>
</evidence>
<keyword evidence="6 15" id="KW-0808">Transferase</keyword>
<dbReference type="SMART" id="SM00317">
    <property type="entry name" value="SET"/>
    <property type="match status" value="1"/>
</dbReference>
<sequence length="479" mass="55621">MVKKKSKQLNNQIDNGTNKPFHGSIKKYCTEKKKNKQTTLNNKIRKNEYLRNRKKNISTNCTSNILNKKYNKKENYSLNVQNNITFYEIKPLSPTKLSISVKKFYNNNNFKQYEDNLHLYNKNKVHIKETTAVINNEDGKHLSNGDKNISKKNYRSNEKKKKGSHKPYDLIPRLNIEQYSNNKKANNKTKSVEIFSKECNFDDETYLNSFTQRNETQTNEYLVKDYQVTHSTIKDLSISVKRFYKNKIPSATNDVDRINKDMPLISDTTFNSKTDFNQSPMSSKLNSSHKISLNLKCISNTNDKQQKVTAFFPIRRSSRKTKNIVNEEKQLALEKAIASQNEDGLKITMFPNKGRGIIAGRDFTRGEYVVEYAGELVNLEEARRRESIYSKDTSTGCYMYYFKYGSIHYCIDATTESSRLGRLVNHSRFGNLGPKVIEILGLPRIVLIAKSDIKEGEELTYDYGDRSKKSLIYHPWLAY</sequence>
<dbReference type="GO" id="GO:0140944">
    <property type="term" value="F:histone H4K20 monomethyltransferase activity"/>
    <property type="evidence" value="ECO:0007669"/>
    <property type="project" value="UniProtKB-EC"/>
</dbReference>
<evidence type="ECO:0000256" key="12">
    <source>
        <dbReference type="ARBA" id="ARBA00047784"/>
    </source>
</evidence>
<dbReference type="Gene3D" id="2.170.270.10">
    <property type="entry name" value="SET domain"/>
    <property type="match status" value="1"/>
</dbReference>